<accession>A0A016V4L0</accession>
<organism evidence="2 3">
    <name type="scientific">Ancylostoma ceylanicum</name>
    <dbReference type="NCBI Taxonomy" id="53326"/>
    <lineage>
        <taxon>Eukaryota</taxon>
        <taxon>Metazoa</taxon>
        <taxon>Ecdysozoa</taxon>
        <taxon>Nematoda</taxon>
        <taxon>Chromadorea</taxon>
        <taxon>Rhabditida</taxon>
        <taxon>Rhabditina</taxon>
        <taxon>Rhabditomorpha</taxon>
        <taxon>Strongyloidea</taxon>
        <taxon>Ancylostomatidae</taxon>
        <taxon>Ancylostomatinae</taxon>
        <taxon>Ancylostoma</taxon>
    </lineage>
</organism>
<evidence type="ECO:0000313" key="2">
    <source>
        <dbReference type="EMBL" id="EYC21663.1"/>
    </source>
</evidence>
<sequence length="117" mass="13305">MLIHASGVLQTSERRPFSVPSAWTVSDRTLRLSERVHYWNQRGERVRVMMRQKWASSVSAIGSTKPSPCPSGPTRTNMREISPYLPCKFECEWGRVGAEGHRPILPHHDPHPLMSST</sequence>
<protein>
    <submittedName>
        <fullName evidence="2">Uncharacterized protein</fullName>
    </submittedName>
</protein>
<feature type="region of interest" description="Disordered" evidence="1">
    <location>
        <begin position="57"/>
        <end position="77"/>
    </location>
</feature>
<dbReference type="EMBL" id="JARK01001355">
    <property type="protein sequence ID" value="EYC21663.1"/>
    <property type="molecule type" value="Genomic_DNA"/>
</dbReference>
<evidence type="ECO:0000313" key="3">
    <source>
        <dbReference type="Proteomes" id="UP000024635"/>
    </source>
</evidence>
<feature type="compositionally biased region" description="Polar residues" evidence="1">
    <location>
        <begin position="57"/>
        <end position="66"/>
    </location>
</feature>
<comment type="caution">
    <text evidence="2">The sequence shown here is derived from an EMBL/GenBank/DDBJ whole genome shotgun (WGS) entry which is preliminary data.</text>
</comment>
<name>A0A016V4L0_9BILA</name>
<dbReference type="AlphaFoldDB" id="A0A016V4L0"/>
<gene>
    <name evidence="2" type="primary">Acey_s0019.g3949</name>
    <name evidence="2" type="ORF">Y032_0019g3949</name>
</gene>
<keyword evidence="3" id="KW-1185">Reference proteome</keyword>
<reference evidence="3" key="1">
    <citation type="journal article" date="2015" name="Nat. Genet.">
        <title>The genome and transcriptome of the zoonotic hookworm Ancylostoma ceylanicum identify infection-specific gene families.</title>
        <authorList>
            <person name="Schwarz E.M."/>
            <person name="Hu Y."/>
            <person name="Antoshechkin I."/>
            <person name="Miller M.M."/>
            <person name="Sternberg P.W."/>
            <person name="Aroian R.V."/>
        </authorList>
    </citation>
    <scope>NUCLEOTIDE SEQUENCE</scope>
    <source>
        <strain evidence="3">HY135</strain>
    </source>
</reference>
<proteinExistence type="predicted"/>
<dbReference type="Proteomes" id="UP000024635">
    <property type="component" value="Unassembled WGS sequence"/>
</dbReference>
<evidence type="ECO:0000256" key="1">
    <source>
        <dbReference type="SAM" id="MobiDB-lite"/>
    </source>
</evidence>